<dbReference type="Proteomes" id="UP000064967">
    <property type="component" value="Chromosome"/>
</dbReference>
<dbReference type="AlphaFoldDB" id="A0A0K1PLZ3"/>
<evidence type="ECO:0000313" key="1">
    <source>
        <dbReference type="EMBL" id="AKU94129.1"/>
    </source>
</evidence>
<evidence type="ECO:0000313" key="2">
    <source>
        <dbReference type="Proteomes" id="UP000064967"/>
    </source>
</evidence>
<organism evidence="1 2">
    <name type="scientific">Labilithrix luteola</name>
    <dbReference type="NCBI Taxonomy" id="1391654"/>
    <lineage>
        <taxon>Bacteria</taxon>
        <taxon>Pseudomonadati</taxon>
        <taxon>Myxococcota</taxon>
        <taxon>Polyangia</taxon>
        <taxon>Polyangiales</taxon>
        <taxon>Labilitrichaceae</taxon>
        <taxon>Labilithrix</taxon>
    </lineage>
</organism>
<name>A0A0K1PLZ3_9BACT</name>
<proteinExistence type="predicted"/>
<keyword evidence="2" id="KW-1185">Reference proteome</keyword>
<dbReference type="EMBL" id="CP012333">
    <property type="protein sequence ID" value="AKU94129.1"/>
    <property type="molecule type" value="Genomic_DNA"/>
</dbReference>
<accession>A0A0K1PLZ3</accession>
<sequence length="503" mass="50473">MVACTSDDDATVGLDVADAGANSENSPDSATRADDAAVSTFSVSGKVIGLAGKGLVLTNNAGDAITVAPGADGSFSFASKLAKGAAYAVAVKTQPSSPSQTCVVTSGAGTIGGASVTNVVVTCTTNTYKVSGKVMGLAGAGLVVKNNGGDAITLSPAATDGAAVDFTFSKAIASGEDFEVTVETQPSSPTQSCVVTGGEGTVVAGDVATVAINCTTNTYTVGGTVTGLKGSGLVLQNEDGDDLPINATGTFAFVKQVASGKRYSVKVKTQPGAPEQTCEVTSNTGTVTNANVTDVAVDCTTNTYTVGVTVSGLKGTGLVLQNNGGDDLTIDANGDVTFGTPVASGTKYEVSVKTNPYGNTCTVTAGGAGTVTNAKITNVAVTCVSIPAWYQPNYDGVPGPWSFVSNRFFDGEISCTTTCAFYGRVPSGIRFICNAQGQTTEGCTPANDGQYGLSNCGAVVDNDVLTAPVGNIEQCAGSLTTCYKLGNTCNERVSFHSIQCQCK</sequence>
<dbReference type="KEGG" id="llu:AKJ09_00793"/>
<gene>
    <name evidence="1" type="ORF">AKJ09_00793</name>
</gene>
<reference evidence="1 2" key="1">
    <citation type="submission" date="2015-08" db="EMBL/GenBank/DDBJ databases">
        <authorList>
            <person name="Babu N.S."/>
            <person name="Beckwith C.J."/>
            <person name="Beseler K.G."/>
            <person name="Brison A."/>
            <person name="Carone J.V."/>
            <person name="Caskin T.P."/>
            <person name="Diamond M."/>
            <person name="Durham M.E."/>
            <person name="Foxe J.M."/>
            <person name="Go M."/>
            <person name="Henderson B.A."/>
            <person name="Jones I.B."/>
            <person name="McGettigan J.A."/>
            <person name="Micheletti S.J."/>
            <person name="Nasrallah M.E."/>
            <person name="Ortiz D."/>
            <person name="Piller C.R."/>
            <person name="Privatt S.R."/>
            <person name="Schneider S.L."/>
            <person name="Sharp S."/>
            <person name="Smith T.C."/>
            <person name="Stanton J.D."/>
            <person name="Ullery H.E."/>
            <person name="Wilson R.J."/>
            <person name="Serrano M.G."/>
            <person name="Buck G."/>
            <person name="Lee V."/>
            <person name="Wang Y."/>
            <person name="Carvalho R."/>
            <person name="Voegtly L."/>
            <person name="Shi R."/>
            <person name="Duckworth R."/>
            <person name="Johnson A."/>
            <person name="Loviza R."/>
            <person name="Walstead R."/>
            <person name="Shah Z."/>
            <person name="Kiflezghi M."/>
            <person name="Wade K."/>
            <person name="Ball S.L."/>
            <person name="Bradley K.W."/>
            <person name="Asai D.J."/>
            <person name="Bowman C.A."/>
            <person name="Russell D.A."/>
            <person name="Pope W.H."/>
            <person name="Jacobs-Sera D."/>
            <person name="Hendrix R.W."/>
            <person name="Hatfull G.F."/>
        </authorList>
    </citation>
    <scope>NUCLEOTIDE SEQUENCE [LARGE SCALE GENOMIC DNA]</scope>
    <source>
        <strain evidence="1 2">DSM 27648</strain>
    </source>
</reference>
<protein>
    <submittedName>
        <fullName evidence="1">Uncharacterized protein</fullName>
    </submittedName>
</protein>
<dbReference type="PATRIC" id="fig|1391654.3.peg.801"/>